<dbReference type="Proteomes" id="UP000616143">
    <property type="component" value="Unassembled WGS sequence"/>
</dbReference>
<accession>A0A348B4E6</accession>
<organism evidence="1 3">
    <name type="scientific">Sulfodiicoccus acidiphilus</name>
    <dbReference type="NCBI Taxonomy" id="1670455"/>
    <lineage>
        <taxon>Archaea</taxon>
        <taxon>Thermoproteota</taxon>
        <taxon>Thermoprotei</taxon>
        <taxon>Sulfolobales</taxon>
        <taxon>Sulfolobaceae</taxon>
        <taxon>Sulfodiicoccus</taxon>
    </lineage>
</organism>
<reference evidence="2" key="1">
    <citation type="journal article" date="2014" name="Int. J. Syst. Evol. Microbiol.">
        <title>Complete genome sequence of Corynebacterium casei LMG S-19264T (=DSM 44701T), isolated from a smear-ripened cheese.</title>
        <authorList>
            <consortium name="US DOE Joint Genome Institute (JGI-PGF)"/>
            <person name="Walter F."/>
            <person name="Albersmeier A."/>
            <person name="Kalinowski J."/>
            <person name="Ruckert C."/>
        </authorList>
    </citation>
    <scope>NUCLEOTIDE SEQUENCE</scope>
    <source>
        <strain evidence="2">JCM 31740</strain>
    </source>
</reference>
<gene>
    <name evidence="2" type="ORF">GCM10007116_20850</name>
    <name evidence="1" type="ORF">HS1genome_1437</name>
</gene>
<evidence type="ECO:0000313" key="2">
    <source>
        <dbReference type="EMBL" id="GGU03879.1"/>
    </source>
</evidence>
<dbReference type="KEGG" id="sacd:HS1genome_1437"/>
<keyword evidence="3" id="KW-1185">Reference proteome</keyword>
<dbReference type="GeneID" id="38666948"/>
<proteinExistence type="predicted"/>
<dbReference type="EMBL" id="BMQS01000027">
    <property type="protein sequence ID" value="GGU03879.1"/>
    <property type="molecule type" value="Genomic_DNA"/>
</dbReference>
<dbReference type="RefSeq" id="WP_126450215.1">
    <property type="nucleotide sequence ID" value="NZ_AP018553.1"/>
</dbReference>
<evidence type="ECO:0000313" key="1">
    <source>
        <dbReference type="EMBL" id="BBD73048.1"/>
    </source>
</evidence>
<dbReference type="Proteomes" id="UP000276741">
    <property type="component" value="Chromosome"/>
</dbReference>
<reference evidence="2" key="4">
    <citation type="submission" date="2020-09" db="EMBL/GenBank/DDBJ databases">
        <authorList>
            <person name="Sun Q."/>
            <person name="Ohkuma M."/>
        </authorList>
    </citation>
    <scope>NUCLEOTIDE SEQUENCE</scope>
    <source>
        <strain evidence="2">JCM 31740</strain>
    </source>
</reference>
<protein>
    <submittedName>
        <fullName evidence="1">Uncharacterized protein</fullName>
    </submittedName>
</protein>
<name>A0A348B4E6_9CREN</name>
<dbReference type="OrthoDB" id="33752at2157"/>
<reference evidence="3" key="2">
    <citation type="submission" date="2018-04" db="EMBL/GenBank/DDBJ databases">
        <title>Complete genome sequence of Sulfodiicoccus acidiphilus strain HS-1.</title>
        <authorList>
            <person name="Sakai H.D."/>
            <person name="Kurosawa N."/>
        </authorList>
    </citation>
    <scope>NUCLEOTIDE SEQUENCE [LARGE SCALE GENOMIC DNA]</scope>
    <source>
        <strain evidence="3">HS-1</strain>
    </source>
</reference>
<reference evidence="1" key="3">
    <citation type="journal article" date="2019" name="BMC Res. Notes">
        <title>Complete genome sequence of the Sulfodiicoccus acidiphilus strain HS-1T, the first crenarchaeon that lacks polB3, isolated from an acidic hot spring in Ohwaku-dani, Hakone, Japan.</title>
        <authorList>
            <person name="Sakai H.D."/>
            <person name="Kurosawa N."/>
        </authorList>
    </citation>
    <scope>NUCLEOTIDE SEQUENCE</scope>
    <source>
        <strain evidence="1">HS-1</strain>
    </source>
</reference>
<dbReference type="AlphaFoldDB" id="A0A348B4E6"/>
<dbReference type="EMBL" id="AP018553">
    <property type="protein sequence ID" value="BBD73048.1"/>
    <property type="molecule type" value="Genomic_DNA"/>
</dbReference>
<sequence>MLGEVRDRVAEALLKLGDRAETVLRAALEVSEARADPQLGDFDYRSVAERLRSSGMGDPKMVLRVLERDFGVIETSYHSYNQHWWKFVDRDQVIEALGETSMEDPEVQLVRIQFNSLGVEELERKLRFMATKPTITDSDRRSFRELAFDVLPSLTELYRRASVHESTAYVCEEVLRIMNLANVVSKRMSTKRTPFGQLNSLGQLKEPLRDEPQGLVKD</sequence>
<evidence type="ECO:0000313" key="3">
    <source>
        <dbReference type="Proteomes" id="UP000276741"/>
    </source>
</evidence>